<accession>A0A2J8A091</accession>
<dbReference type="Proteomes" id="UP000236333">
    <property type="component" value="Unassembled WGS sequence"/>
</dbReference>
<keyword evidence="3" id="KW-1185">Reference proteome</keyword>
<dbReference type="AlphaFoldDB" id="A0A2J8A091"/>
<evidence type="ECO:0000313" key="3">
    <source>
        <dbReference type="Proteomes" id="UP000236333"/>
    </source>
</evidence>
<dbReference type="GO" id="GO:0005096">
    <property type="term" value="F:GTPase activator activity"/>
    <property type="evidence" value="ECO:0007669"/>
    <property type="project" value="InterPro"/>
</dbReference>
<dbReference type="InterPro" id="IPR001611">
    <property type="entry name" value="Leu-rich_rpt"/>
</dbReference>
<dbReference type="OrthoDB" id="120976at2759"/>
<dbReference type="GO" id="GO:0005930">
    <property type="term" value="C:axoneme"/>
    <property type="evidence" value="ECO:0007669"/>
    <property type="project" value="UniProtKB-SubCell"/>
</dbReference>
<dbReference type="InterPro" id="IPR032675">
    <property type="entry name" value="LRR_dom_sf"/>
</dbReference>
<evidence type="ECO:0000256" key="1">
    <source>
        <dbReference type="ARBA" id="ARBA00004430"/>
    </source>
</evidence>
<comment type="caution">
    <text evidence="2">The sequence shown here is derived from an EMBL/GenBank/DDBJ whole genome shotgun (WGS) entry which is preliminary data.</text>
</comment>
<dbReference type="Pfam" id="PF13516">
    <property type="entry name" value="LRR_6"/>
    <property type="match status" value="1"/>
</dbReference>
<name>A0A2J8A091_9CHLO</name>
<dbReference type="PANTHER" id="PTHR46761:SF2">
    <property type="entry name" value="RAN GTPASE-ACTIVATING PROTEIN 1"/>
    <property type="match status" value="1"/>
</dbReference>
<gene>
    <name evidence="2" type="ORF">TSOC_007757</name>
</gene>
<comment type="subcellular location">
    <subcellularLocation>
        <location evidence="1">Cytoplasm</location>
        <location evidence="1">Cytoskeleton</location>
        <location evidence="1">Cilium axoneme</location>
    </subcellularLocation>
</comment>
<dbReference type="SUPFAM" id="SSF52047">
    <property type="entry name" value="RNI-like"/>
    <property type="match status" value="1"/>
</dbReference>
<sequence>MWLTTSRRPRRLSGWPAGRCAFLIAPHPVFKQNALLAPSAAVRLHSRTTHLPGSTFVLDRDSGRLVDCDPELCPLGAVVPAWPTDAAQRRLVLGNSPELGGAGAPPYDGAAAVAASSGSGSGGGGGGGGGVVANFVPVLGVSPLGVGINGFTSLLQQSYSAGWVRALTHPDTVWELVLAPAAPLAPFRYEHFSASSLRRWAAAGYDPPAASAYLDLSYDILTHPNLLSFPASMQRFIAYRAALHAAAYTLLASPSPVEAVMDDLAAALGRQFSPEVPGFSTLRLQYIYSIGRADLLAAPAPPPPPPPPDVSHPCFREAYQVILLDLPPAAAAAATDASGPGGCGYPEDLVAQFLSGFADLADPELADTLCSSGRRRGRAWAGGVAGPAAGEPPPDHSLLQDRGVRDVVEAPLALQNAPLASLSLQNVGLSVHACAATAQLLAAPGRLTRLQLYNNMSDDAGAAHIAGLLARAPLMEDLRFASSRVGPAGGIALARGLAAGRCLVRLDLSDNPLTAEVAPALAAALAAQPHLRTLNLNDTGLGPDGVAAVCGALLASYGGGGSAPAQRLEELGLALNEVDPTAAKLRAKLATQHAHAEVFGRDDFLF</sequence>
<reference evidence="2 3" key="1">
    <citation type="journal article" date="2017" name="Mol. Biol. Evol.">
        <title>The 4-celled Tetrabaena socialis nuclear genome reveals the essential components for genetic control of cell number at the origin of multicellularity in the volvocine lineage.</title>
        <authorList>
            <person name="Featherston J."/>
            <person name="Arakaki Y."/>
            <person name="Hanschen E.R."/>
            <person name="Ferris P.J."/>
            <person name="Michod R.E."/>
            <person name="Olson B.J.S.C."/>
            <person name="Nozaki H."/>
            <person name="Durand P.M."/>
        </authorList>
    </citation>
    <scope>NUCLEOTIDE SEQUENCE [LARGE SCALE GENOMIC DNA]</scope>
    <source>
        <strain evidence="2 3">NIES-571</strain>
    </source>
</reference>
<dbReference type="SMART" id="SM00368">
    <property type="entry name" value="LRR_RI"/>
    <property type="match status" value="4"/>
</dbReference>
<protein>
    <submittedName>
        <fullName evidence="2">RAN GTPase-activating protein 1</fullName>
    </submittedName>
</protein>
<dbReference type="Gene3D" id="3.80.10.10">
    <property type="entry name" value="Ribonuclease Inhibitor"/>
    <property type="match status" value="1"/>
</dbReference>
<dbReference type="InterPro" id="IPR045203">
    <property type="entry name" value="RanGAP1/2"/>
</dbReference>
<dbReference type="EMBL" id="PGGS01000270">
    <property type="protein sequence ID" value="PNH05943.1"/>
    <property type="molecule type" value="Genomic_DNA"/>
</dbReference>
<organism evidence="2 3">
    <name type="scientific">Tetrabaena socialis</name>
    <dbReference type="NCBI Taxonomy" id="47790"/>
    <lineage>
        <taxon>Eukaryota</taxon>
        <taxon>Viridiplantae</taxon>
        <taxon>Chlorophyta</taxon>
        <taxon>core chlorophytes</taxon>
        <taxon>Chlorophyceae</taxon>
        <taxon>CS clade</taxon>
        <taxon>Chlamydomonadales</taxon>
        <taxon>Tetrabaenaceae</taxon>
        <taxon>Tetrabaena</taxon>
    </lineage>
</organism>
<evidence type="ECO:0000313" key="2">
    <source>
        <dbReference type="EMBL" id="PNH05943.1"/>
    </source>
</evidence>
<dbReference type="PANTHER" id="PTHR46761">
    <property type="entry name" value="RAN GTPASE-ACTIVATING PROTEIN 1"/>
    <property type="match status" value="1"/>
</dbReference>
<proteinExistence type="predicted"/>